<dbReference type="InterPro" id="IPR036942">
    <property type="entry name" value="Beta-barrel_TonB_sf"/>
</dbReference>
<evidence type="ECO:0000313" key="12">
    <source>
        <dbReference type="EMBL" id="SEA65196.1"/>
    </source>
</evidence>
<dbReference type="InterPro" id="IPR037066">
    <property type="entry name" value="Plug_dom_sf"/>
</dbReference>
<dbReference type="STRING" id="908615.SAMN05421540_10929"/>
<keyword evidence="2" id="KW-0813">Transport</keyword>
<dbReference type="Pfam" id="PF07715">
    <property type="entry name" value="Plug"/>
    <property type="match status" value="1"/>
</dbReference>
<proteinExistence type="predicted"/>
<evidence type="ECO:0000256" key="1">
    <source>
        <dbReference type="ARBA" id="ARBA00004571"/>
    </source>
</evidence>
<dbReference type="PANTHER" id="PTHR30069">
    <property type="entry name" value="TONB-DEPENDENT OUTER MEMBRANE RECEPTOR"/>
    <property type="match status" value="1"/>
</dbReference>
<dbReference type="InterPro" id="IPR012910">
    <property type="entry name" value="Plug_dom"/>
</dbReference>
<protein>
    <submittedName>
        <fullName evidence="12">TonB-dependent Receptor Plug Domain</fullName>
    </submittedName>
</protein>
<dbReference type="SUPFAM" id="SSF56935">
    <property type="entry name" value="Porins"/>
    <property type="match status" value="1"/>
</dbReference>
<comment type="subcellular location">
    <subcellularLocation>
        <location evidence="1">Cell outer membrane</location>
        <topology evidence="1">Multi-pass membrane protein</topology>
    </subcellularLocation>
</comment>
<evidence type="ECO:0000259" key="11">
    <source>
        <dbReference type="Pfam" id="PF25183"/>
    </source>
</evidence>
<keyword evidence="4" id="KW-0812">Transmembrane</keyword>
<feature type="domain" description="TonB-dependent receptor plug" evidence="10">
    <location>
        <begin position="137"/>
        <end position="226"/>
    </location>
</feature>
<evidence type="ECO:0000256" key="2">
    <source>
        <dbReference type="ARBA" id="ARBA00022448"/>
    </source>
</evidence>
<keyword evidence="12" id="KW-0675">Receptor</keyword>
<keyword evidence="6" id="KW-0798">TonB box</keyword>
<dbReference type="Proteomes" id="UP000198820">
    <property type="component" value="Unassembled WGS sequence"/>
</dbReference>
<feature type="domain" description="TonB-dependent transporter Oar-like beta-barrel" evidence="11">
    <location>
        <begin position="568"/>
        <end position="854"/>
    </location>
</feature>
<evidence type="ECO:0000256" key="9">
    <source>
        <dbReference type="SAM" id="SignalP"/>
    </source>
</evidence>
<dbReference type="InterPro" id="IPR010917">
    <property type="entry name" value="TonB_rcpt_CS"/>
</dbReference>
<evidence type="ECO:0000259" key="10">
    <source>
        <dbReference type="Pfam" id="PF07715"/>
    </source>
</evidence>
<dbReference type="InterPro" id="IPR039426">
    <property type="entry name" value="TonB-dep_rcpt-like"/>
</dbReference>
<evidence type="ECO:0000256" key="7">
    <source>
        <dbReference type="ARBA" id="ARBA00023136"/>
    </source>
</evidence>
<gene>
    <name evidence="12" type="ORF">SAMN05421540_10929</name>
</gene>
<dbReference type="Gene3D" id="2.40.170.20">
    <property type="entry name" value="TonB-dependent receptor, beta-barrel domain"/>
    <property type="match status" value="1"/>
</dbReference>
<dbReference type="PANTHER" id="PTHR30069:SF46">
    <property type="entry name" value="OAR PROTEIN"/>
    <property type="match status" value="1"/>
</dbReference>
<keyword evidence="3" id="KW-1134">Transmembrane beta strand</keyword>
<evidence type="ECO:0000256" key="4">
    <source>
        <dbReference type="ARBA" id="ARBA00022692"/>
    </source>
</evidence>
<sequence>MSRILFLFLCLPLIGSAQNNISAHIYNSHTNEPLQNVELKLFNVYHGFKQLQTTSSAGVAHFKSVPSLDGFQIVFNGNSQFKQAKSEVFNLRSNENPTIILYAISTKSEIQNLDEVIISSKNQPQLNRRDAEVSFEINSKEIEQIPVEGRSISKVLHRLPNVTKATGFFTEAPNVSVNGANPLFTNYTVDGLDNNERFLGGMRFAIPSGAVKNMTVFTSNYSAEYGLTHNAVIDVTTKSGRNHLEGEVFFLTRPGSVIDASSPFAQRDLSGNQVKDGFARYQSGFSLGGPLVKNKTFFFINYEHTTDVKDNLLNSPDLGISETIRGKNNFDYVTVKIDQHWSSRFRSSLRANLGLITIDNQGGGLDGGVAFPSAGFAQERNSFNLAFKNAYYIDNFDFETNFQYSRFHWDYSKSFQDGPQVTIRNPQELPIAIIGNNGTTFDELENTFQFQQKVSYFYKNHTFKAGFQFLSGQHQLFGGGNPDGNYLVDLSQNQLDFLRSQNFGSQLSPEGLPADVDVVNYNVELNPNSFGATQRIYSFYLEDEWQASRNLKLTFGLRYDYDNLSKGGGTKSDENNIAPRLNFNYQLSENSVIRGGYAIAYDKINYAIYSDALQQNTTSDAYKQQLQALIDQGILPQNTSLDRITFDGNLVASLTDVPYLNAPTASDLQNQRESIFSNERRILNPNGYQNPYSHQFSLGYQTKIDGDKLFFIDLFHNRGEDLFRLRNLNAAEEMTIDQNFTAADVRTVEEADASRPIPIKNNQGIINGQWVDGVARNIVMTESKGKSEYWAASFNFQKSRGDDAYKLRLNYTISSLKNNTEDINFRAQDANNYEAEWGPSINDRTHNINGILTYFPLKNTQLTFAGLLQSGQPINRIPDAEIYGTTDLNGDGSGFGEAYLGNSDRSPGESRNNDRLPWSFNFDLGAQYQFVFNENSRFIIRADVFNVFNVENLSGYSNNATQSNQIQVGSKSSGRFVQRNAGPPRQFQFGLTYLF</sequence>
<keyword evidence="13" id="KW-1185">Reference proteome</keyword>
<keyword evidence="8" id="KW-0998">Cell outer membrane</keyword>
<dbReference type="GO" id="GO:0044718">
    <property type="term" value="P:siderophore transmembrane transport"/>
    <property type="evidence" value="ECO:0007669"/>
    <property type="project" value="TreeGrafter"/>
</dbReference>
<evidence type="ECO:0000256" key="8">
    <source>
        <dbReference type="ARBA" id="ARBA00023237"/>
    </source>
</evidence>
<evidence type="ECO:0000256" key="5">
    <source>
        <dbReference type="ARBA" id="ARBA00022729"/>
    </source>
</evidence>
<keyword evidence="7" id="KW-0472">Membrane</keyword>
<dbReference type="InterPro" id="IPR057601">
    <property type="entry name" value="Oar-like_b-barrel"/>
</dbReference>
<feature type="signal peptide" evidence="9">
    <location>
        <begin position="1"/>
        <end position="17"/>
    </location>
</feature>
<dbReference type="AlphaFoldDB" id="A0A1H4CY73"/>
<reference evidence="12 13" key="1">
    <citation type="submission" date="2016-10" db="EMBL/GenBank/DDBJ databases">
        <authorList>
            <person name="de Groot N.N."/>
        </authorList>
    </citation>
    <scope>NUCLEOTIDE SEQUENCE [LARGE SCALE GENOMIC DNA]</scope>
    <source>
        <strain evidence="12 13">DSM 23581</strain>
    </source>
</reference>
<evidence type="ECO:0000256" key="3">
    <source>
        <dbReference type="ARBA" id="ARBA00022452"/>
    </source>
</evidence>
<feature type="chain" id="PRO_5011439286" evidence="9">
    <location>
        <begin position="18"/>
        <end position="995"/>
    </location>
</feature>
<feature type="domain" description="TonB-dependent transporter Oar-like beta-barrel" evidence="11">
    <location>
        <begin position="236"/>
        <end position="309"/>
    </location>
</feature>
<organism evidence="12 13">
    <name type="scientific">Psychroflexus halocasei</name>
    <dbReference type="NCBI Taxonomy" id="908615"/>
    <lineage>
        <taxon>Bacteria</taxon>
        <taxon>Pseudomonadati</taxon>
        <taxon>Bacteroidota</taxon>
        <taxon>Flavobacteriia</taxon>
        <taxon>Flavobacteriales</taxon>
        <taxon>Flavobacteriaceae</taxon>
        <taxon>Psychroflexus</taxon>
    </lineage>
</organism>
<keyword evidence="5 9" id="KW-0732">Signal</keyword>
<evidence type="ECO:0000313" key="13">
    <source>
        <dbReference type="Proteomes" id="UP000198820"/>
    </source>
</evidence>
<dbReference type="GO" id="GO:0009279">
    <property type="term" value="C:cell outer membrane"/>
    <property type="evidence" value="ECO:0007669"/>
    <property type="project" value="UniProtKB-SubCell"/>
</dbReference>
<name>A0A1H4CY73_9FLAO</name>
<evidence type="ECO:0000256" key="6">
    <source>
        <dbReference type="ARBA" id="ARBA00023077"/>
    </source>
</evidence>
<dbReference type="Gene3D" id="2.170.130.10">
    <property type="entry name" value="TonB-dependent receptor, plug domain"/>
    <property type="match status" value="1"/>
</dbReference>
<dbReference type="EMBL" id="FNQF01000009">
    <property type="protein sequence ID" value="SEA65196.1"/>
    <property type="molecule type" value="Genomic_DNA"/>
</dbReference>
<dbReference type="Pfam" id="PF25183">
    <property type="entry name" value="OMP_b-brl_4"/>
    <property type="match status" value="3"/>
</dbReference>
<accession>A0A1H4CY73</accession>
<dbReference type="PROSITE" id="PS01156">
    <property type="entry name" value="TONB_DEPENDENT_REC_2"/>
    <property type="match status" value="1"/>
</dbReference>
<feature type="domain" description="TonB-dependent transporter Oar-like beta-barrel" evidence="11">
    <location>
        <begin position="325"/>
        <end position="563"/>
    </location>
</feature>
<dbReference type="GO" id="GO:0015344">
    <property type="term" value="F:siderophore uptake transmembrane transporter activity"/>
    <property type="evidence" value="ECO:0007669"/>
    <property type="project" value="TreeGrafter"/>
</dbReference>
<dbReference type="RefSeq" id="WP_093244860.1">
    <property type="nucleotide sequence ID" value="NZ_FNQF01000009.1"/>
</dbReference>